<protein>
    <submittedName>
        <fullName evidence="2">Enoyl-CoA hydratase</fullName>
        <ecNumber evidence="2">4.2.1.17</ecNumber>
    </submittedName>
</protein>
<evidence type="ECO:0000256" key="1">
    <source>
        <dbReference type="ARBA" id="ARBA00005254"/>
    </source>
</evidence>
<dbReference type="AlphaFoldDB" id="A0A0A2TSN1"/>
<organism evidence="2 3">
    <name type="scientific">Pontibacillus yanchengensis Y32</name>
    <dbReference type="NCBI Taxonomy" id="1385514"/>
    <lineage>
        <taxon>Bacteria</taxon>
        <taxon>Bacillati</taxon>
        <taxon>Bacillota</taxon>
        <taxon>Bacilli</taxon>
        <taxon>Bacillales</taxon>
        <taxon>Bacillaceae</taxon>
        <taxon>Pontibacillus</taxon>
    </lineage>
</organism>
<evidence type="ECO:0000313" key="3">
    <source>
        <dbReference type="Proteomes" id="UP000030147"/>
    </source>
</evidence>
<dbReference type="CDD" id="cd06558">
    <property type="entry name" value="crotonase-like"/>
    <property type="match status" value="1"/>
</dbReference>
<dbReference type="Proteomes" id="UP000030147">
    <property type="component" value="Unassembled WGS sequence"/>
</dbReference>
<dbReference type="PANTHER" id="PTHR43459">
    <property type="entry name" value="ENOYL-COA HYDRATASE"/>
    <property type="match status" value="1"/>
</dbReference>
<dbReference type="Pfam" id="PF00378">
    <property type="entry name" value="ECH_1"/>
    <property type="match status" value="1"/>
</dbReference>
<dbReference type="NCBIfam" id="NF005804">
    <property type="entry name" value="PRK07659.1"/>
    <property type="match status" value="1"/>
</dbReference>
<dbReference type="OrthoDB" id="9775794at2"/>
<dbReference type="EC" id="4.2.1.17" evidence="2"/>
<name>A0A0A2TSN1_9BACI</name>
<keyword evidence="3" id="KW-1185">Reference proteome</keyword>
<dbReference type="eggNOG" id="COG1024">
    <property type="taxonomic scope" value="Bacteria"/>
</dbReference>
<dbReference type="InterPro" id="IPR014748">
    <property type="entry name" value="Enoyl-CoA_hydra_C"/>
</dbReference>
<comment type="similarity">
    <text evidence="1">Belongs to the enoyl-CoA hydratase/isomerase family.</text>
</comment>
<dbReference type="PANTHER" id="PTHR43459:SF1">
    <property type="entry name" value="EG:BACN32G11.4 PROTEIN"/>
    <property type="match status" value="1"/>
</dbReference>
<dbReference type="Gene3D" id="3.90.226.10">
    <property type="entry name" value="2-enoyl-CoA Hydratase, Chain A, domain 1"/>
    <property type="match status" value="1"/>
</dbReference>
<dbReference type="Gene3D" id="1.10.12.10">
    <property type="entry name" value="Lyase 2-enoyl-coa Hydratase, Chain A, domain 2"/>
    <property type="match status" value="1"/>
</dbReference>
<keyword evidence="2" id="KW-0456">Lyase</keyword>
<comment type="caution">
    <text evidence="2">The sequence shown here is derived from an EMBL/GenBank/DDBJ whole genome shotgun (WGS) entry which is preliminary data.</text>
</comment>
<proteinExistence type="inferred from homology"/>
<reference evidence="2 3" key="1">
    <citation type="journal article" date="2015" name="Stand. Genomic Sci.">
        <title>High quality draft genome sequence of the moderately halophilic bacterium Pontibacillus yanchengensis Y32(T) and comparison among Pontibacillus genomes.</title>
        <authorList>
            <person name="Huang J."/>
            <person name="Qiao Z.X."/>
            <person name="Tang J.W."/>
            <person name="Wang G."/>
        </authorList>
    </citation>
    <scope>NUCLEOTIDE SEQUENCE [LARGE SCALE GENOMIC DNA]</scope>
    <source>
        <strain evidence="2 3">Y32</strain>
    </source>
</reference>
<dbReference type="InterPro" id="IPR029045">
    <property type="entry name" value="ClpP/crotonase-like_dom_sf"/>
</dbReference>
<dbReference type="STRING" id="1385514.N782_13405"/>
<accession>A0A0A2TSN1</accession>
<dbReference type="RefSeq" id="WP_036820493.1">
    <property type="nucleotide sequence ID" value="NZ_AVBF01000034.1"/>
</dbReference>
<dbReference type="EMBL" id="AVBF01000034">
    <property type="protein sequence ID" value="KGP72250.1"/>
    <property type="molecule type" value="Genomic_DNA"/>
</dbReference>
<dbReference type="GO" id="GO:0004300">
    <property type="term" value="F:enoyl-CoA hydratase activity"/>
    <property type="evidence" value="ECO:0007669"/>
    <property type="project" value="UniProtKB-EC"/>
</dbReference>
<dbReference type="InterPro" id="IPR001753">
    <property type="entry name" value="Enoyl-CoA_hydra/iso"/>
</dbReference>
<sequence>MSYFTLKSENGISHLKLTRPDKMNALNHESLQELKDHICDIEENDDLLVVISAEGKGFCSGGDINMMEETRGEHSFQHVMDDIEDVMTQFYLMPKMVISAVHGPVVGLGLSLALSTDYVLAHDSSKLSMNFIGIGLIPDGGGHFWLQERLGTQQAKLFAWEGKTLTGQEAFEEGLVDAVTSEDVEEEAFKLAHQWQQRPLHAMIGTKQVYHRNEIDKLSKILQEERIWQFDLKNTEDHQEGVQAFLQKRKPDFKGR</sequence>
<dbReference type="SUPFAM" id="SSF52096">
    <property type="entry name" value="ClpP/crotonase"/>
    <property type="match status" value="1"/>
</dbReference>
<evidence type="ECO:0000313" key="2">
    <source>
        <dbReference type="EMBL" id="KGP72250.1"/>
    </source>
</evidence>
<gene>
    <name evidence="2" type="ORF">N782_13405</name>
</gene>